<gene>
    <name evidence="1" type="ORF">C7457_1673</name>
</gene>
<organism evidence="1 2">
    <name type="scientific">Thermovibrio guaymasensis</name>
    <dbReference type="NCBI Taxonomy" id="240167"/>
    <lineage>
        <taxon>Bacteria</taxon>
        <taxon>Pseudomonadati</taxon>
        <taxon>Aquificota</taxon>
        <taxon>Aquificia</taxon>
        <taxon>Desulfurobacteriales</taxon>
        <taxon>Desulfurobacteriaceae</taxon>
        <taxon>Thermovibrio</taxon>
    </lineage>
</organism>
<dbReference type="RefSeq" id="WP_121171944.1">
    <property type="nucleotide sequence ID" value="NZ_RBIE01000006.1"/>
</dbReference>
<comment type="caution">
    <text evidence="1">The sequence shown here is derived from an EMBL/GenBank/DDBJ whole genome shotgun (WGS) entry which is preliminary data.</text>
</comment>
<keyword evidence="2" id="KW-1185">Reference proteome</keyword>
<dbReference type="EMBL" id="RBIE01000006">
    <property type="protein sequence ID" value="RKQ59888.1"/>
    <property type="molecule type" value="Genomic_DNA"/>
</dbReference>
<evidence type="ECO:0000313" key="2">
    <source>
        <dbReference type="Proteomes" id="UP000280881"/>
    </source>
</evidence>
<dbReference type="AlphaFoldDB" id="A0A420W5I1"/>
<dbReference type="Proteomes" id="UP000280881">
    <property type="component" value="Unassembled WGS sequence"/>
</dbReference>
<evidence type="ECO:0000313" key="1">
    <source>
        <dbReference type="EMBL" id="RKQ59888.1"/>
    </source>
</evidence>
<dbReference type="InterPro" id="IPR032066">
    <property type="entry name" value="GP3_package"/>
</dbReference>
<dbReference type="OrthoDB" id="8100717at2"/>
<reference evidence="1 2" key="1">
    <citation type="submission" date="2018-10" db="EMBL/GenBank/DDBJ databases">
        <title>Genomic Encyclopedia of Type Strains, Phase IV (KMG-IV): sequencing the most valuable type-strain genomes for metagenomic binning, comparative biology and taxonomic classification.</title>
        <authorList>
            <person name="Goeker M."/>
        </authorList>
    </citation>
    <scope>NUCLEOTIDE SEQUENCE [LARGE SCALE GENOMIC DNA]</scope>
    <source>
        <strain evidence="1 2">DSM 15521</strain>
    </source>
</reference>
<dbReference type="Pfam" id="PF16677">
    <property type="entry name" value="GP3_package"/>
    <property type="match status" value="1"/>
</dbReference>
<accession>A0A420W5I1</accession>
<proteinExistence type="predicted"/>
<protein>
    <submittedName>
        <fullName evidence="1">DNA-packaging protein gp3</fullName>
    </submittedName>
</protein>
<dbReference type="Gene3D" id="1.10.132.80">
    <property type="match status" value="1"/>
</dbReference>
<name>A0A420W5I1_9BACT</name>
<sequence length="146" mass="16104">MASVGKPRAIESPEDFEELAFEYIEWVKNNPVMKTITASFQGSISYEKVPHARPMTQYGLAAHMGIGLSTLKDYGQREEYSAMFKRICAIMTAHNVDGATSGDMSANIISRIEGLAEKQEVVSNVTVNNSLDDFYADIQAETKAES</sequence>